<dbReference type="OrthoDB" id="8404603at2"/>
<evidence type="ECO:0000313" key="4">
    <source>
        <dbReference type="Proteomes" id="UP000435802"/>
    </source>
</evidence>
<comment type="caution">
    <text evidence="3">The sequence shown here is derived from an EMBL/GenBank/DDBJ whole genome shotgun (WGS) entry which is preliminary data.</text>
</comment>
<dbReference type="InterPro" id="IPR018511">
    <property type="entry name" value="Hemolysin-typ_Ca-bd_CS"/>
</dbReference>
<dbReference type="PANTHER" id="PTHR38340:SF1">
    <property type="entry name" value="S-LAYER PROTEIN"/>
    <property type="match status" value="1"/>
</dbReference>
<dbReference type="PANTHER" id="PTHR38340">
    <property type="entry name" value="S-LAYER PROTEIN"/>
    <property type="match status" value="1"/>
</dbReference>
<protein>
    <recommendedName>
        <fullName evidence="5">Peptidase M10 serralysin C-terminal domain-containing protein</fullName>
    </recommendedName>
</protein>
<keyword evidence="2" id="KW-0964">Secreted</keyword>
<dbReference type="Pfam" id="PF00353">
    <property type="entry name" value="HemolysinCabind"/>
    <property type="match status" value="2"/>
</dbReference>
<evidence type="ECO:0000256" key="1">
    <source>
        <dbReference type="ARBA" id="ARBA00004613"/>
    </source>
</evidence>
<reference evidence="3 4" key="1">
    <citation type="submission" date="2019-12" db="EMBL/GenBank/DDBJ databases">
        <title>Shinella kummerowiae sp. nov., a symbiotic bacterium isolated from root nodules of the herbal legume Kummerowia stipulacea.</title>
        <authorList>
            <person name="Gao J."/>
        </authorList>
    </citation>
    <scope>NUCLEOTIDE SEQUENCE [LARGE SCALE GENOMIC DNA]</scope>
    <source>
        <strain evidence="3 4">CCBAU 25048</strain>
    </source>
</reference>
<keyword evidence="4" id="KW-1185">Reference proteome</keyword>
<dbReference type="PROSITE" id="PS00330">
    <property type="entry name" value="HEMOLYSIN_CALCIUM"/>
    <property type="match status" value="2"/>
</dbReference>
<evidence type="ECO:0000256" key="2">
    <source>
        <dbReference type="ARBA" id="ARBA00022525"/>
    </source>
</evidence>
<evidence type="ECO:0008006" key="5">
    <source>
        <dbReference type="Google" id="ProtNLM"/>
    </source>
</evidence>
<dbReference type="GO" id="GO:0005615">
    <property type="term" value="C:extracellular space"/>
    <property type="evidence" value="ECO:0007669"/>
    <property type="project" value="InterPro"/>
</dbReference>
<name>A0A6N8SFX4_9HYPH</name>
<dbReference type="InterPro" id="IPR001343">
    <property type="entry name" value="Hemolysn_Ca-bd"/>
</dbReference>
<dbReference type="RefSeq" id="WP_160861098.1">
    <property type="nucleotide sequence ID" value="NZ_WUMK01000008.1"/>
</dbReference>
<accession>A0A6N8SFX4</accession>
<sequence>MANINIKGFSLKSGANFKEIVSEKLQTILDYDREIAKPTYLEFRDDSKNYMTFSGTNLKYKMVGGEVFGVTAGTITGFKVVSDGIAVLDVTNLSLTSKALTAAIDSGNTTTFLNAFLSGDDVIKATNYADLFWGGNGNDTLYGYNGNDTLSGGNGVDKLYGGAGNDTLKGDAGNDRLEGGAGADKLYGGAGADTFVFLSVKDSTVAAAGRDTIFDFSQKEGDRINLKVIDADTTLANDQAFTFIGSKAFSKDAGELRYLKTGGDTYIQGDVNGDGKADFMIMVDASINFTKADFIL</sequence>
<organism evidence="3 4">
    <name type="scientific">Shinella kummerowiae</name>
    <dbReference type="NCBI Taxonomy" id="417745"/>
    <lineage>
        <taxon>Bacteria</taxon>
        <taxon>Pseudomonadati</taxon>
        <taxon>Pseudomonadota</taxon>
        <taxon>Alphaproteobacteria</taxon>
        <taxon>Hyphomicrobiales</taxon>
        <taxon>Rhizobiaceae</taxon>
        <taxon>Shinella</taxon>
    </lineage>
</organism>
<dbReference type="Proteomes" id="UP000435802">
    <property type="component" value="Unassembled WGS sequence"/>
</dbReference>
<comment type="subcellular location">
    <subcellularLocation>
        <location evidence="1">Secreted</location>
    </subcellularLocation>
</comment>
<gene>
    <name evidence="3" type="ORF">GR138_20425</name>
</gene>
<dbReference type="GO" id="GO:0005509">
    <property type="term" value="F:calcium ion binding"/>
    <property type="evidence" value="ECO:0007669"/>
    <property type="project" value="InterPro"/>
</dbReference>
<dbReference type="SUPFAM" id="SSF51120">
    <property type="entry name" value="beta-Roll"/>
    <property type="match status" value="1"/>
</dbReference>
<evidence type="ECO:0000313" key="3">
    <source>
        <dbReference type="EMBL" id="MXN47571.1"/>
    </source>
</evidence>
<proteinExistence type="predicted"/>
<dbReference type="AlphaFoldDB" id="A0A6N8SFX4"/>
<dbReference type="EMBL" id="WUMK01000008">
    <property type="protein sequence ID" value="MXN47571.1"/>
    <property type="molecule type" value="Genomic_DNA"/>
</dbReference>
<dbReference type="Gene3D" id="2.150.10.10">
    <property type="entry name" value="Serralysin-like metalloprotease, C-terminal"/>
    <property type="match status" value="1"/>
</dbReference>
<dbReference type="InterPro" id="IPR050557">
    <property type="entry name" value="RTX_toxin/Mannuronan_C5-epim"/>
</dbReference>
<dbReference type="InterPro" id="IPR011049">
    <property type="entry name" value="Serralysin-like_metalloprot_C"/>
</dbReference>
<dbReference type="PRINTS" id="PR00313">
    <property type="entry name" value="CABNDNGRPT"/>
</dbReference>